<evidence type="ECO:0000313" key="1">
    <source>
        <dbReference type="EMBL" id="MDF2257160.1"/>
    </source>
</evidence>
<sequence>MNDLGTEVEATATWLEQHAAPGAAALLRRVARQRDQARRELAAHRAPDRYRLAWRSARRRARTEHAKFTSVSEQLDDFHTQWGEDCRRFNEHSAALTRTNAQLRIDLAQFQGHAERAGWIPDPAQRRLWRWREGWWVLAHRKKNPKDGYHDTGWYVWGPTESGHLGEWTGRLKTEATTEADRLITKYLTTRAVTS</sequence>
<dbReference type="Proteomes" id="UP001220022">
    <property type="component" value="Unassembled WGS sequence"/>
</dbReference>
<evidence type="ECO:0000313" key="2">
    <source>
        <dbReference type="Proteomes" id="UP001220022"/>
    </source>
</evidence>
<name>A0ABT5Z288_9ACTN</name>
<reference evidence="1 2" key="1">
    <citation type="submission" date="2023-03" db="EMBL/GenBank/DDBJ databases">
        <title>Draft genome sequence of type strain Streptomyces ferralitis JCM 14344.</title>
        <authorList>
            <person name="Klaysubun C."/>
            <person name="Duangmal K."/>
        </authorList>
    </citation>
    <scope>NUCLEOTIDE SEQUENCE [LARGE SCALE GENOMIC DNA]</scope>
    <source>
        <strain evidence="1 2">JCM 14344</strain>
    </source>
</reference>
<protein>
    <submittedName>
        <fullName evidence="1">Uncharacterized protein</fullName>
    </submittedName>
</protein>
<comment type="caution">
    <text evidence="1">The sequence shown here is derived from an EMBL/GenBank/DDBJ whole genome shotgun (WGS) entry which is preliminary data.</text>
</comment>
<organism evidence="1 2">
    <name type="scientific">Streptantibioticus ferralitis</name>
    <dbReference type="NCBI Taxonomy" id="236510"/>
    <lineage>
        <taxon>Bacteria</taxon>
        <taxon>Bacillati</taxon>
        <taxon>Actinomycetota</taxon>
        <taxon>Actinomycetes</taxon>
        <taxon>Kitasatosporales</taxon>
        <taxon>Streptomycetaceae</taxon>
        <taxon>Streptantibioticus</taxon>
    </lineage>
</organism>
<gene>
    <name evidence="1" type="ORF">P2L57_15890</name>
</gene>
<proteinExistence type="predicted"/>
<dbReference type="EMBL" id="JARHTQ010000009">
    <property type="protein sequence ID" value="MDF2257160.1"/>
    <property type="molecule type" value="Genomic_DNA"/>
</dbReference>
<dbReference type="RefSeq" id="WP_275814729.1">
    <property type="nucleotide sequence ID" value="NZ_BAAANM010000023.1"/>
</dbReference>
<keyword evidence="2" id="KW-1185">Reference proteome</keyword>
<accession>A0ABT5Z288</accession>